<reference evidence="2 3" key="1">
    <citation type="submission" date="2022-12" db="EMBL/GenBank/DDBJ databases">
        <title>Chromosome-level genome assembly of true bugs.</title>
        <authorList>
            <person name="Ma L."/>
            <person name="Li H."/>
        </authorList>
    </citation>
    <scope>NUCLEOTIDE SEQUENCE [LARGE SCALE GENOMIC DNA]</scope>
    <source>
        <strain evidence="2">Lab_2022b</strain>
    </source>
</reference>
<name>A0AAW1D1Y4_9HEMI</name>
<proteinExistence type="predicted"/>
<protein>
    <submittedName>
        <fullName evidence="2">Uncharacterized protein</fullName>
    </submittedName>
</protein>
<evidence type="ECO:0000256" key="1">
    <source>
        <dbReference type="SAM" id="SignalP"/>
    </source>
</evidence>
<dbReference type="AlphaFoldDB" id="A0AAW1D1Y4"/>
<evidence type="ECO:0000313" key="3">
    <source>
        <dbReference type="Proteomes" id="UP001461498"/>
    </source>
</evidence>
<feature type="signal peptide" evidence="1">
    <location>
        <begin position="1"/>
        <end position="22"/>
    </location>
</feature>
<sequence>MYVLFPSVIVFVLLSSIPSSKGWKFFWWNNPAVKRSAADVNRNASSYEVPPVKVGIRFDNVTKYTELDSMELKKKMDKNFTTTKSQVKYFHEYLKSPFRPFAFFGQSKQRTFHQNDLKPYNVADLPTLLPILSNISRDAELFLRFKFQGI</sequence>
<dbReference type="EMBL" id="JAPXFL010000007">
    <property type="protein sequence ID" value="KAK9504527.1"/>
    <property type="molecule type" value="Genomic_DNA"/>
</dbReference>
<comment type="caution">
    <text evidence="2">The sequence shown here is derived from an EMBL/GenBank/DDBJ whole genome shotgun (WGS) entry which is preliminary data.</text>
</comment>
<keyword evidence="1" id="KW-0732">Signal</keyword>
<gene>
    <name evidence="2" type="ORF">O3M35_010843</name>
</gene>
<feature type="chain" id="PRO_5043317948" evidence="1">
    <location>
        <begin position="23"/>
        <end position="150"/>
    </location>
</feature>
<keyword evidence="3" id="KW-1185">Reference proteome</keyword>
<evidence type="ECO:0000313" key="2">
    <source>
        <dbReference type="EMBL" id="KAK9504527.1"/>
    </source>
</evidence>
<accession>A0AAW1D1Y4</accession>
<organism evidence="2 3">
    <name type="scientific">Rhynocoris fuscipes</name>
    <dbReference type="NCBI Taxonomy" id="488301"/>
    <lineage>
        <taxon>Eukaryota</taxon>
        <taxon>Metazoa</taxon>
        <taxon>Ecdysozoa</taxon>
        <taxon>Arthropoda</taxon>
        <taxon>Hexapoda</taxon>
        <taxon>Insecta</taxon>
        <taxon>Pterygota</taxon>
        <taxon>Neoptera</taxon>
        <taxon>Paraneoptera</taxon>
        <taxon>Hemiptera</taxon>
        <taxon>Heteroptera</taxon>
        <taxon>Panheteroptera</taxon>
        <taxon>Cimicomorpha</taxon>
        <taxon>Reduviidae</taxon>
        <taxon>Harpactorinae</taxon>
        <taxon>Harpactorini</taxon>
        <taxon>Rhynocoris</taxon>
    </lineage>
</organism>
<dbReference type="Proteomes" id="UP001461498">
    <property type="component" value="Unassembled WGS sequence"/>
</dbReference>